<comment type="caution">
    <text evidence="11">The sequence shown here is derived from an EMBL/GenBank/DDBJ whole genome shotgun (WGS) entry which is preliminary data.</text>
</comment>
<feature type="non-terminal residue" evidence="11">
    <location>
        <position position="1"/>
    </location>
</feature>
<dbReference type="InterPro" id="IPR051628">
    <property type="entry name" value="LUBAC_E3_Ligases"/>
</dbReference>
<proteinExistence type="predicted"/>
<accession>A0A9P4IG67</accession>
<comment type="pathway">
    <text evidence="1">Protein modification; protein ubiquitination.</text>
</comment>
<dbReference type="AlphaFoldDB" id="A0A9P4IG67"/>
<dbReference type="EMBL" id="ML978126">
    <property type="protein sequence ID" value="KAF2098569.1"/>
    <property type="molecule type" value="Genomic_DNA"/>
</dbReference>
<dbReference type="GO" id="GO:0008270">
    <property type="term" value="F:zinc ion binding"/>
    <property type="evidence" value="ECO:0007669"/>
    <property type="project" value="UniProtKB-KW"/>
</dbReference>
<keyword evidence="9" id="KW-1133">Transmembrane helix</keyword>
<reference evidence="11" key="1">
    <citation type="journal article" date="2020" name="Stud. Mycol.">
        <title>101 Dothideomycetes genomes: a test case for predicting lifestyles and emergence of pathogens.</title>
        <authorList>
            <person name="Haridas S."/>
            <person name="Albert R."/>
            <person name="Binder M."/>
            <person name="Bloem J."/>
            <person name="Labutti K."/>
            <person name="Salamov A."/>
            <person name="Andreopoulos B."/>
            <person name="Baker S."/>
            <person name="Barry K."/>
            <person name="Bills G."/>
            <person name="Bluhm B."/>
            <person name="Cannon C."/>
            <person name="Castanera R."/>
            <person name="Culley D."/>
            <person name="Daum C."/>
            <person name="Ezra D."/>
            <person name="Gonzalez J."/>
            <person name="Henrissat B."/>
            <person name="Kuo A."/>
            <person name="Liang C."/>
            <person name="Lipzen A."/>
            <person name="Lutzoni F."/>
            <person name="Magnuson J."/>
            <person name="Mondo S."/>
            <person name="Nolan M."/>
            <person name="Ohm R."/>
            <person name="Pangilinan J."/>
            <person name="Park H.-J."/>
            <person name="Ramirez L."/>
            <person name="Alfaro M."/>
            <person name="Sun H."/>
            <person name="Tritt A."/>
            <person name="Yoshinaga Y."/>
            <person name="Zwiers L.-H."/>
            <person name="Turgeon B."/>
            <person name="Goodwin S."/>
            <person name="Spatafora J."/>
            <person name="Crous P."/>
            <person name="Grigoriev I."/>
        </authorList>
    </citation>
    <scope>NUCLEOTIDE SEQUENCE</scope>
    <source>
        <strain evidence="11">CBS 133067</strain>
    </source>
</reference>
<dbReference type="Pfam" id="PF26191">
    <property type="entry name" value="RING-HC_RBR_RNF216"/>
    <property type="match status" value="1"/>
</dbReference>
<dbReference type="Gene3D" id="1.20.120.1750">
    <property type="match status" value="1"/>
</dbReference>
<dbReference type="CDD" id="cd20353">
    <property type="entry name" value="Rcat_RBR_RNF216"/>
    <property type="match status" value="1"/>
</dbReference>
<evidence type="ECO:0000256" key="9">
    <source>
        <dbReference type="SAM" id="Phobius"/>
    </source>
</evidence>
<dbReference type="GO" id="GO:0016740">
    <property type="term" value="F:transferase activity"/>
    <property type="evidence" value="ECO:0007669"/>
    <property type="project" value="UniProtKB-KW"/>
</dbReference>
<feature type="transmembrane region" description="Helical" evidence="9">
    <location>
        <begin position="396"/>
        <end position="414"/>
    </location>
</feature>
<keyword evidence="3" id="KW-0479">Metal-binding</keyword>
<gene>
    <name evidence="11" type="ORF">NA57DRAFT_16145</name>
</gene>
<evidence type="ECO:0000259" key="10">
    <source>
        <dbReference type="PROSITE" id="PS51873"/>
    </source>
</evidence>
<evidence type="ECO:0000256" key="5">
    <source>
        <dbReference type="ARBA" id="ARBA00022771"/>
    </source>
</evidence>
<dbReference type="Proteomes" id="UP000799772">
    <property type="component" value="Unassembled WGS sequence"/>
</dbReference>
<evidence type="ECO:0000256" key="2">
    <source>
        <dbReference type="ARBA" id="ARBA00022679"/>
    </source>
</evidence>
<keyword evidence="5" id="KW-0863">Zinc-finger</keyword>
<keyword evidence="12" id="KW-1185">Reference proteome</keyword>
<dbReference type="SUPFAM" id="SSF57850">
    <property type="entry name" value="RING/U-box"/>
    <property type="match status" value="1"/>
</dbReference>
<keyword evidence="9" id="KW-0812">Transmembrane</keyword>
<evidence type="ECO:0000313" key="12">
    <source>
        <dbReference type="Proteomes" id="UP000799772"/>
    </source>
</evidence>
<evidence type="ECO:0000256" key="4">
    <source>
        <dbReference type="ARBA" id="ARBA00022737"/>
    </source>
</evidence>
<feature type="region of interest" description="Disordered" evidence="8">
    <location>
        <begin position="63"/>
        <end position="83"/>
    </location>
</feature>
<dbReference type="PROSITE" id="PS51873">
    <property type="entry name" value="TRIAD"/>
    <property type="match status" value="1"/>
</dbReference>
<keyword evidence="7" id="KW-0862">Zinc</keyword>
<evidence type="ECO:0000256" key="6">
    <source>
        <dbReference type="ARBA" id="ARBA00022786"/>
    </source>
</evidence>
<keyword evidence="9" id="KW-0472">Membrane</keyword>
<evidence type="ECO:0000256" key="1">
    <source>
        <dbReference type="ARBA" id="ARBA00004906"/>
    </source>
</evidence>
<sequence>NVEEPPLRELNAALRVLVEIFPNVQPEVFREMLSNISEESRLQIVTENLLKNEGQWVRGRLRISARPDPARPSTPRTSQETWSHSILSTEDRFRSLSYRTAVSEALSQEFKGLSQSAIRAVLAESNHSYSRARSILLDISAKSWRFSFTRFIFRRKTPTSTDHPLIAWESCRVGTTSVIQPTLRFTPSTELNLELWNTLVQPVLDKQKFDRERQDWEYSKKINEDQAQELNELYDCECCFIPYAMEHLAACTDGCHYICYTCIRRTINEAIFGQGWAKSMDHEKCTVKCIAPTSGDGHCEGFIPAIMVQQAIEEEPDGVDIWAKVHERCAAEALIKSRMPLIRCPFCVYAELDDFAVRKFRWKFRPLPMLMLGLFFATSSAFILRFVSLRHVVQRILAPILLLLAFNWACSYPLPGKGLIKESVLRVARKRRGLKFTCLSPRCGRSSCLNCHKPWNDIHICFESSKLALRAAVEAATTDAIKRTCPVCSLSFVKAAGCNKLTCVCGYTMCYVCRQEIGKESYTHFCQHFRQRPGEPCHECERCDLYKVEDEDELVRQAALRAEREWWD</sequence>
<feature type="compositionally biased region" description="Polar residues" evidence="8">
    <location>
        <begin position="74"/>
        <end position="83"/>
    </location>
</feature>
<dbReference type="InterPro" id="IPR047544">
    <property type="entry name" value="RING-HC_RBR_RNF216"/>
</dbReference>
<evidence type="ECO:0000256" key="7">
    <source>
        <dbReference type="ARBA" id="ARBA00022833"/>
    </source>
</evidence>
<dbReference type="PANTHER" id="PTHR22770:SF42">
    <property type="entry name" value="FINGER PROTEIN (ZIN), PUTATIVE (AFU_ORTHOLOGUE AFUA_4G03910)-RELATED"/>
    <property type="match status" value="1"/>
</dbReference>
<keyword evidence="6" id="KW-0833">Ubl conjugation pathway</keyword>
<feature type="domain" description="RING-type" evidence="10">
    <location>
        <begin position="232"/>
        <end position="541"/>
    </location>
</feature>
<feature type="transmembrane region" description="Helical" evidence="9">
    <location>
        <begin position="367"/>
        <end position="384"/>
    </location>
</feature>
<dbReference type="InterPro" id="IPR044066">
    <property type="entry name" value="TRIAD_supradom"/>
</dbReference>
<protein>
    <recommendedName>
        <fullName evidence="10">RING-type domain-containing protein</fullName>
    </recommendedName>
</protein>
<keyword evidence="4" id="KW-0677">Repeat</keyword>
<keyword evidence="2" id="KW-0808">Transferase</keyword>
<dbReference type="InterPro" id="IPR058758">
    <property type="entry name" value="UBA_RNF216"/>
</dbReference>
<evidence type="ECO:0000256" key="8">
    <source>
        <dbReference type="SAM" id="MobiDB-lite"/>
    </source>
</evidence>
<evidence type="ECO:0000313" key="11">
    <source>
        <dbReference type="EMBL" id="KAF2098569.1"/>
    </source>
</evidence>
<evidence type="ECO:0000256" key="3">
    <source>
        <dbReference type="ARBA" id="ARBA00022723"/>
    </source>
</evidence>
<organism evidence="11 12">
    <name type="scientific">Rhizodiscina lignyota</name>
    <dbReference type="NCBI Taxonomy" id="1504668"/>
    <lineage>
        <taxon>Eukaryota</taxon>
        <taxon>Fungi</taxon>
        <taxon>Dikarya</taxon>
        <taxon>Ascomycota</taxon>
        <taxon>Pezizomycotina</taxon>
        <taxon>Dothideomycetes</taxon>
        <taxon>Pleosporomycetidae</taxon>
        <taxon>Aulographales</taxon>
        <taxon>Rhizodiscinaceae</taxon>
        <taxon>Rhizodiscina</taxon>
    </lineage>
</organism>
<dbReference type="Pfam" id="PF26200">
    <property type="entry name" value="Rcat_RNF216"/>
    <property type="match status" value="1"/>
</dbReference>
<name>A0A9P4IG67_9PEZI</name>
<dbReference type="Pfam" id="PF26112">
    <property type="entry name" value="UBA_RNF216"/>
    <property type="match status" value="1"/>
</dbReference>
<dbReference type="OrthoDB" id="10009520at2759"/>
<dbReference type="PANTHER" id="PTHR22770">
    <property type="entry name" value="UBIQUITIN CONJUGATING ENZYME 7 INTERACTING PROTEIN-RELATED"/>
    <property type="match status" value="1"/>
</dbReference>
<feature type="non-terminal residue" evidence="11">
    <location>
        <position position="568"/>
    </location>
</feature>
<dbReference type="InterPro" id="IPR047546">
    <property type="entry name" value="Rcat_RBR_RNF216"/>
</dbReference>